<organism evidence="1 2">
    <name type="scientific">Trichonephila inaurata madagascariensis</name>
    <dbReference type="NCBI Taxonomy" id="2747483"/>
    <lineage>
        <taxon>Eukaryota</taxon>
        <taxon>Metazoa</taxon>
        <taxon>Ecdysozoa</taxon>
        <taxon>Arthropoda</taxon>
        <taxon>Chelicerata</taxon>
        <taxon>Arachnida</taxon>
        <taxon>Araneae</taxon>
        <taxon>Araneomorphae</taxon>
        <taxon>Entelegynae</taxon>
        <taxon>Araneoidea</taxon>
        <taxon>Nephilidae</taxon>
        <taxon>Trichonephila</taxon>
        <taxon>Trichonephila inaurata</taxon>
    </lineage>
</organism>
<protein>
    <submittedName>
        <fullName evidence="1">Uncharacterized protein</fullName>
    </submittedName>
</protein>
<proteinExistence type="predicted"/>
<dbReference type="EMBL" id="BMAV01025924">
    <property type="protein sequence ID" value="GFS45982.1"/>
    <property type="molecule type" value="Genomic_DNA"/>
</dbReference>
<evidence type="ECO:0000313" key="1">
    <source>
        <dbReference type="EMBL" id="GFS45982.1"/>
    </source>
</evidence>
<accession>A0A8X6MEZ8</accession>
<keyword evidence="2" id="KW-1185">Reference proteome</keyword>
<evidence type="ECO:0000313" key="2">
    <source>
        <dbReference type="Proteomes" id="UP000886998"/>
    </source>
</evidence>
<comment type="caution">
    <text evidence="1">The sequence shown here is derived from an EMBL/GenBank/DDBJ whole genome shotgun (WGS) entry which is preliminary data.</text>
</comment>
<dbReference type="AlphaFoldDB" id="A0A8X6MEZ8"/>
<dbReference type="Proteomes" id="UP000886998">
    <property type="component" value="Unassembled WGS sequence"/>
</dbReference>
<name>A0A8X6MEZ8_9ARAC</name>
<reference evidence="1" key="1">
    <citation type="submission" date="2020-08" db="EMBL/GenBank/DDBJ databases">
        <title>Multicomponent nature underlies the extraordinary mechanical properties of spider dragline silk.</title>
        <authorList>
            <person name="Kono N."/>
            <person name="Nakamura H."/>
            <person name="Mori M."/>
            <person name="Yoshida Y."/>
            <person name="Ohtoshi R."/>
            <person name="Malay A.D."/>
            <person name="Moran D.A.P."/>
            <person name="Tomita M."/>
            <person name="Numata K."/>
            <person name="Arakawa K."/>
        </authorList>
    </citation>
    <scope>NUCLEOTIDE SEQUENCE</scope>
</reference>
<gene>
    <name evidence="1" type="ORF">TNIN_288191</name>
</gene>
<sequence length="80" mass="9292">MCRTECRILGIVEYGRSSMFETLRVFSTWPSLIVWCYCITNSIGIERRPGQDRLHAQLLKLCGSNPVQLAKNKSRRSRFL</sequence>